<dbReference type="AlphaFoldDB" id="A0AAV2B540"/>
<reference evidence="2 3" key="1">
    <citation type="submission" date="2024-04" db="EMBL/GenBank/DDBJ databases">
        <authorList>
            <person name="Rising A."/>
            <person name="Reimegard J."/>
            <person name="Sonavane S."/>
            <person name="Akerstrom W."/>
            <person name="Nylinder S."/>
            <person name="Hedman E."/>
            <person name="Kallberg Y."/>
        </authorList>
    </citation>
    <scope>NUCLEOTIDE SEQUENCE [LARGE SCALE GENOMIC DNA]</scope>
</reference>
<keyword evidence="1" id="KW-0732">Signal</keyword>
<feature type="chain" id="PRO_5043415942" evidence="1">
    <location>
        <begin position="17"/>
        <end position="50"/>
    </location>
</feature>
<evidence type="ECO:0000313" key="2">
    <source>
        <dbReference type="EMBL" id="CAL1290539.1"/>
    </source>
</evidence>
<organism evidence="2 3">
    <name type="scientific">Larinioides sclopetarius</name>
    <dbReference type="NCBI Taxonomy" id="280406"/>
    <lineage>
        <taxon>Eukaryota</taxon>
        <taxon>Metazoa</taxon>
        <taxon>Ecdysozoa</taxon>
        <taxon>Arthropoda</taxon>
        <taxon>Chelicerata</taxon>
        <taxon>Arachnida</taxon>
        <taxon>Araneae</taxon>
        <taxon>Araneomorphae</taxon>
        <taxon>Entelegynae</taxon>
        <taxon>Araneoidea</taxon>
        <taxon>Araneidae</taxon>
        <taxon>Larinioides</taxon>
    </lineage>
</organism>
<evidence type="ECO:0000256" key="1">
    <source>
        <dbReference type="SAM" id="SignalP"/>
    </source>
</evidence>
<accession>A0AAV2B540</accession>
<comment type="caution">
    <text evidence="2">The sequence shown here is derived from an EMBL/GenBank/DDBJ whole genome shotgun (WGS) entry which is preliminary data.</text>
</comment>
<name>A0AAV2B540_9ARAC</name>
<feature type="signal peptide" evidence="1">
    <location>
        <begin position="1"/>
        <end position="16"/>
    </location>
</feature>
<dbReference type="EMBL" id="CAXIEN010000266">
    <property type="protein sequence ID" value="CAL1290539.1"/>
    <property type="molecule type" value="Genomic_DNA"/>
</dbReference>
<keyword evidence="3" id="KW-1185">Reference proteome</keyword>
<dbReference type="Proteomes" id="UP001497382">
    <property type="component" value="Unassembled WGS sequence"/>
</dbReference>
<protein>
    <submittedName>
        <fullName evidence="2">Uncharacterized protein</fullName>
    </submittedName>
</protein>
<proteinExistence type="predicted"/>
<gene>
    <name evidence="2" type="ORF">LARSCL_LOCUS16551</name>
</gene>
<evidence type="ECO:0000313" key="3">
    <source>
        <dbReference type="Proteomes" id="UP001497382"/>
    </source>
</evidence>
<sequence length="50" mass="5686">MKGLILLILIISLIAAEDNWKSAGLDDDRNYAESRYLRDPRDFARAFSDG</sequence>